<reference evidence="2" key="1">
    <citation type="submission" date="2022-11" db="UniProtKB">
        <authorList>
            <consortium name="WormBaseParasite"/>
        </authorList>
    </citation>
    <scope>IDENTIFICATION</scope>
</reference>
<organism evidence="1 2">
    <name type="scientific">Panagrolaimus sp. JU765</name>
    <dbReference type="NCBI Taxonomy" id="591449"/>
    <lineage>
        <taxon>Eukaryota</taxon>
        <taxon>Metazoa</taxon>
        <taxon>Ecdysozoa</taxon>
        <taxon>Nematoda</taxon>
        <taxon>Chromadorea</taxon>
        <taxon>Rhabditida</taxon>
        <taxon>Tylenchina</taxon>
        <taxon>Panagrolaimomorpha</taxon>
        <taxon>Panagrolaimoidea</taxon>
        <taxon>Panagrolaimidae</taxon>
        <taxon>Panagrolaimus</taxon>
    </lineage>
</organism>
<dbReference type="WBParaSite" id="JU765_v2.g3874.t1">
    <property type="protein sequence ID" value="JU765_v2.g3874.t1"/>
    <property type="gene ID" value="JU765_v2.g3874"/>
</dbReference>
<name>A0AC34R738_9BILA</name>
<sequence length="220" mass="24470">MLSRIFGGKKDTAAASPQESIAKLRETEDMLIKKQEFFEKKIKQETDTARANASSNKRVALQALKKKKQYEKQQAHIDGVLQTIEFQRVSLENAATNAEILTVMGSAAKAMKVAHKDMDVDQVHNLMEDIAEQQDVANEIAEAISNPVGFGNDIDESDLLKELEELEEEQINEKLVNVGPAPADKLPTRLPDIPTTSLPSRSTAKKEDDDMAELEQWAHS</sequence>
<accession>A0AC34R738</accession>
<evidence type="ECO:0000313" key="2">
    <source>
        <dbReference type="WBParaSite" id="JU765_v2.g3874.t1"/>
    </source>
</evidence>
<evidence type="ECO:0000313" key="1">
    <source>
        <dbReference type="Proteomes" id="UP000887576"/>
    </source>
</evidence>
<dbReference type="Proteomes" id="UP000887576">
    <property type="component" value="Unplaced"/>
</dbReference>
<proteinExistence type="predicted"/>
<protein>
    <submittedName>
        <fullName evidence="2">Charged multivesicular body protein 4b</fullName>
    </submittedName>
</protein>